<feature type="domain" description="GST C-terminal" evidence="7">
    <location>
        <begin position="87"/>
        <end position="214"/>
    </location>
</feature>
<dbReference type="Gene3D" id="3.30.70.1010">
    <property type="entry name" value="Translation elongation factor EF1B, gamma chain, conserved domain"/>
    <property type="match status" value="1"/>
</dbReference>
<dbReference type="InterPro" id="IPR004046">
    <property type="entry name" value="GST_C"/>
</dbReference>
<gene>
    <name evidence="8" type="ordered locus">KLTH0C01342g</name>
</gene>
<dbReference type="InterPro" id="IPR050802">
    <property type="entry name" value="EF-GSTs"/>
</dbReference>
<dbReference type="SFLD" id="SFLDG00358">
    <property type="entry name" value="Main_(cytGST)"/>
    <property type="match status" value="1"/>
</dbReference>
<dbReference type="PROSITE" id="PS50040">
    <property type="entry name" value="EF1G_C"/>
    <property type="match status" value="1"/>
</dbReference>
<dbReference type="GO" id="GO:0005737">
    <property type="term" value="C:cytoplasm"/>
    <property type="evidence" value="ECO:0007669"/>
    <property type="project" value="TreeGrafter"/>
</dbReference>
<dbReference type="InterPro" id="IPR036249">
    <property type="entry name" value="Thioredoxin-like_sf"/>
</dbReference>
<dbReference type="SUPFAM" id="SSF89942">
    <property type="entry name" value="eEF1-gamma domain"/>
    <property type="match status" value="1"/>
</dbReference>
<sequence>MSQGTLYVNSLARGYLPSALVKYLGLDIEIVDTEKDQESFLKQFPLGKIPAFVGPEGFKLTEVMAIAYYLVNLKGDENIKKVLCGATLEEEAQIMRSLSFTNSELAVAFPTFALMLLGKLPYNKKICDEKRAAFDACMDVFEQRLSEYTYLATEEVSLADLFLGTLYAFSSILIFGAEYRAKYPAIARWFKTVIAHPALAGVFDLSKFRKDTLQYVAPKKESKKETKKETKKPAAEKPKAAAEAEKPAEQPKKPKHPLELLGKATFPLDDWKRKYSNEDTRPVALPWFWEHYNPEEYSIWRVDFKYNDELTLCFMSNNQVGGFMERLTGSVKYMFGCMVVYGEDRNNGIVGAIMLRGQDYAPAFEVAPDWTSYDYAKLDTSNEEDKEFINNMWAWDKPVVINGEPREISDGKVLK</sequence>
<feature type="region of interest" description="Disordered" evidence="4">
    <location>
        <begin position="219"/>
        <end position="255"/>
    </location>
</feature>
<accession>C5DDI9</accession>
<dbReference type="KEGG" id="lth:KLTH0C01342g"/>
<dbReference type="GO" id="GO:0003746">
    <property type="term" value="F:translation elongation factor activity"/>
    <property type="evidence" value="ECO:0007669"/>
    <property type="project" value="UniProtKB-UniRule"/>
</dbReference>
<dbReference type="AlphaFoldDB" id="C5DDI9"/>
<dbReference type="InterPro" id="IPR036433">
    <property type="entry name" value="EF1B_G_C_sf"/>
</dbReference>
<dbReference type="InterPro" id="IPR040079">
    <property type="entry name" value="Glutathione_S-Trfase"/>
</dbReference>
<reference evidence="8 9" key="1">
    <citation type="journal article" date="2009" name="Genome Res.">
        <title>Comparative genomics of protoploid Saccharomycetaceae.</title>
        <authorList>
            <consortium name="The Genolevures Consortium"/>
            <person name="Souciet J.-L."/>
            <person name="Dujon B."/>
            <person name="Gaillardin C."/>
            <person name="Johnston M."/>
            <person name="Baret P.V."/>
            <person name="Cliften P."/>
            <person name="Sherman D.J."/>
            <person name="Weissenbach J."/>
            <person name="Westhof E."/>
            <person name="Wincker P."/>
            <person name="Jubin C."/>
            <person name="Poulain J."/>
            <person name="Barbe V."/>
            <person name="Segurens B."/>
            <person name="Artiguenave F."/>
            <person name="Anthouard V."/>
            <person name="Vacherie B."/>
            <person name="Val M.-E."/>
            <person name="Fulton R.S."/>
            <person name="Minx P."/>
            <person name="Wilson R."/>
            <person name="Durrens P."/>
            <person name="Jean G."/>
            <person name="Marck C."/>
            <person name="Martin T."/>
            <person name="Nikolski M."/>
            <person name="Rolland T."/>
            <person name="Seret M.-L."/>
            <person name="Casaregola S."/>
            <person name="Despons L."/>
            <person name="Fairhead C."/>
            <person name="Fischer G."/>
            <person name="Lafontaine I."/>
            <person name="Leh V."/>
            <person name="Lemaire M."/>
            <person name="de Montigny J."/>
            <person name="Neuveglise C."/>
            <person name="Thierry A."/>
            <person name="Blanc-Lenfle I."/>
            <person name="Bleykasten C."/>
            <person name="Diffels J."/>
            <person name="Fritsch E."/>
            <person name="Frangeul L."/>
            <person name="Goeffon A."/>
            <person name="Jauniaux N."/>
            <person name="Kachouri-Lafond R."/>
            <person name="Payen C."/>
            <person name="Potier S."/>
            <person name="Pribylova L."/>
            <person name="Ozanne C."/>
            <person name="Richard G.-F."/>
            <person name="Sacerdot C."/>
            <person name="Straub M.-L."/>
            <person name="Talla E."/>
        </authorList>
    </citation>
    <scope>NUCLEOTIDE SEQUENCE [LARGE SCALE GENOMIC DNA]</scope>
    <source>
        <strain evidence="9">ATCC 56472 / CBS 6340 / NRRL Y-8284</strain>
    </source>
</reference>
<evidence type="ECO:0000313" key="9">
    <source>
        <dbReference type="Proteomes" id="UP000002036"/>
    </source>
</evidence>
<proteinExistence type="predicted"/>
<dbReference type="SFLD" id="SFLDS00019">
    <property type="entry name" value="Glutathione_Transferase_(cytos"/>
    <property type="match status" value="1"/>
</dbReference>
<evidence type="ECO:0000259" key="7">
    <source>
        <dbReference type="PROSITE" id="PS50405"/>
    </source>
</evidence>
<dbReference type="HOGENOM" id="CLU_011226_3_0_1"/>
<evidence type="ECO:0000259" key="6">
    <source>
        <dbReference type="PROSITE" id="PS50404"/>
    </source>
</evidence>
<dbReference type="EMBL" id="CU928167">
    <property type="protein sequence ID" value="CAR21850.1"/>
    <property type="molecule type" value="Genomic_DNA"/>
</dbReference>
<dbReference type="eggNOG" id="KOG1627">
    <property type="taxonomic scope" value="Eukaryota"/>
</dbReference>
<dbReference type="SUPFAM" id="SSF47616">
    <property type="entry name" value="GST C-terminal domain-like"/>
    <property type="match status" value="1"/>
</dbReference>
<dbReference type="FunFam" id="3.40.30.10:FF:000142">
    <property type="entry name" value="Elongation factor 1 gamma"/>
    <property type="match status" value="1"/>
</dbReference>
<keyword evidence="9" id="KW-1185">Reference proteome</keyword>
<dbReference type="Pfam" id="PF00647">
    <property type="entry name" value="EF1G"/>
    <property type="match status" value="1"/>
</dbReference>
<organism evidence="8 9">
    <name type="scientific">Lachancea thermotolerans (strain ATCC 56472 / CBS 6340 / NRRL Y-8284)</name>
    <name type="common">Yeast</name>
    <name type="synonym">Kluyveromyces thermotolerans</name>
    <dbReference type="NCBI Taxonomy" id="559295"/>
    <lineage>
        <taxon>Eukaryota</taxon>
        <taxon>Fungi</taxon>
        <taxon>Dikarya</taxon>
        <taxon>Ascomycota</taxon>
        <taxon>Saccharomycotina</taxon>
        <taxon>Saccharomycetes</taxon>
        <taxon>Saccharomycetales</taxon>
        <taxon>Saccharomycetaceae</taxon>
        <taxon>Lachancea</taxon>
    </lineage>
</organism>
<dbReference type="Gene3D" id="1.20.1050.10">
    <property type="match status" value="1"/>
</dbReference>
<feature type="domain" description="EF-1-gamma C-terminal" evidence="5">
    <location>
        <begin position="254"/>
        <end position="415"/>
    </location>
</feature>
<keyword evidence="2 3" id="KW-0648">Protein biosynthesis</keyword>
<dbReference type="OMA" id="VQWATEN"/>
<dbReference type="InParanoid" id="C5DDI9"/>
<evidence type="ECO:0000313" key="8">
    <source>
        <dbReference type="EMBL" id="CAR21850.1"/>
    </source>
</evidence>
<evidence type="ECO:0000256" key="1">
    <source>
        <dbReference type="ARBA" id="ARBA00022768"/>
    </source>
</evidence>
<evidence type="ECO:0000256" key="2">
    <source>
        <dbReference type="ARBA" id="ARBA00022917"/>
    </source>
</evidence>
<dbReference type="OrthoDB" id="249703at2759"/>
<dbReference type="InterPro" id="IPR001662">
    <property type="entry name" value="EF1B_G_C"/>
</dbReference>
<dbReference type="FunFam" id="3.30.70.1010:FF:000001">
    <property type="entry name" value="Elongation factor 1-gamma 1"/>
    <property type="match status" value="1"/>
</dbReference>
<dbReference type="SMART" id="SM01183">
    <property type="entry name" value="EF1G"/>
    <property type="match status" value="1"/>
</dbReference>
<evidence type="ECO:0000256" key="3">
    <source>
        <dbReference type="PROSITE-ProRule" id="PRU00519"/>
    </source>
</evidence>
<dbReference type="RefSeq" id="XP_002552288.1">
    <property type="nucleotide sequence ID" value="XM_002552242.1"/>
</dbReference>
<dbReference type="PROSITE" id="PS50404">
    <property type="entry name" value="GST_NTER"/>
    <property type="match status" value="1"/>
</dbReference>
<dbReference type="PROSITE" id="PS50405">
    <property type="entry name" value="GST_CTER"/>
    <property type="match status" value="1"/>
</dbReference>
<dbReference type="InterPro" id="IPR036282">
    <property type="entry name" value="Glutathione-S-Trfase_C_sf"/>
</dbReference>
<protein>
    <submittedName>
        <fullName evidence="8">KLTH0C01342p</fullName>
    </submittedName>
</protein>
<evidence type="ECO:0000259" key="5">
    <source>
        <dbReference type="PROSITE" id="PS50040"/>
    </source>
</evidence>
<dbReference type="GO" id="GO:0005634">
    <property type="term" value="C:nucleus"/>
    <property type="evidence" value="ECO:0007669"/>
    <property type="project" value="TreeGrafter"/>
</dbReference>
<dbReference type="CDD" id="cd03181">
    <property type="entry name" value="GST_C_EF1Bgamma_like"/>
    <property type="match status" value="1"/>
</dbReference>
<dbReference type="GeneID" id="8291146"/>
<keyword evidence="1 3" id="KW-0251">Elongation factor</keyword>
<dbReference type="PANTHER" id="PTHR43986:SF1">
    <property type="entry name" value="ELONGATION FACTOR 1-GAMMA"/>
    <property type="match status" value="1"/>
</dbReference>
<dbReference type="PANTHER" id="PTHR43986">
    <property type="entry name" value="ELONGATION FACTOR 1-GAMMA"/>
    <property type="match status" value="1"/>
</dbReference>
<evidence type="ECO:0000256" key="4">
    <source>
        <dbReference type="SAM" id="MobiDB-lite"/>
    </source>
</evidence>
<dbReference type="Pfam" id="PF02798">
    <property type="entry name" value="GST_N"/>
    <property type="match status" value="1"/>
</dbReference>
<dbReference type="CDD" id="cd03044">
    <property type="entry name" value="GST_N_EF1Bgamma"/>
    <property type="match status" value="1"/>
</dbReference>
<dbReference type="STRING" id="559295.C5DDI9"/>
<feature type="domain" description="GST N-terminal" evidence="6">
    <location>
        <begin position="1"/>
        <end position="78"/>
    </location>
</feature>
<dbReference type="InterPro" id="IPR010987">
    <property type="entry name" value="Glutathione-S-Trfase_C-like"/>
</dbReference>
<dbReference type="InterPro" id="IPR004045">
    <property type="entry name" value="Glutathione_S-Trfase_N"/>
</dbReference>
<dbReference type="Proteomes" id="UP000002036">
    <property type="component" value="Chromosome C"/>
</dbReference>
<dbReference type="eggNOG" id="KOG0867">
    <property type="taxonomic scope" value="Eukaryota"/>
</dbReference>
<name>C5DDI9_LACTC</name>
<dbReference type="Pfam" id="PF00043">
    <property type="entry name" value="GST_C"/>
    <property type="match status" value="1"/>
</dbReference>
<dbReference type="Gene3D" id="3.40.30.10">
    <property type="entry name" value="Glutaredoxin"/>
    <property type="match status" value="1"/>
</dbReference>
<dbReference type="SUPFAM" id="SSF52833">
    <property type="entry name" value="Thioredoxin-like"/>
    <property type="match status" value="1"/>
</dbReference>